<protein>
    <submittedName>
        <fullName evidence="2">Uncharacterized protein</fullName>
    </submittedName>
</protein>
<proteinExistence type="predicted"/>
<dbReference type="RefSeq" id="WP_335963467.1">
    <property type="nucleotide sequence ID" value="NZ_JAXBLX010000051.1"/>
</dbReference>
<organism evidence="2 3">
    <name type="scientific">Halalkalibacter kiskunsagensis</name>
    <dbReference type="NCBI Taxonomy" id="1548599"/>
    <lineage>
        <taxon>Bacteria</taxon>
        <taxon>Bacillati</taxon>
        <taxon>Bacillota</taxon>
        <taxon>Bacilli</taxon>
        <taxon>Bacillales</taxon>
        <taxon>Bacillaceae</taxon>
        <taxon>Halalkalibacter</taxon>
    </lineage>
</organism>
<evidence type="ECO:0000256" key="1">
    <source>
        <dbReference type="SAM" id="Phobius"/>
    </source>
</evidence>
<dbReference type="EMBL" id="JBHLUX010000006">
    <property type="protein sequence ID" value="MFC0469521.1"/>
    <property type="molecule type" value="Genomic_DNA"/>
</dbReference>
<sequence length="65" mass="7358">MLSFFILGIVVTISAIAYFAFGWIEHGQFLYAPFIAAIVGLNFLFISSVQVRRERSEREGGRRTS</sequence>
<feature type="transmembrane region" description="Helical" evidence="1">
    <location>
        <begin position="30"/>
        <end position="49"/>
    </location>
</feature>
<accession>A0ABV6K897</accession>
<comment type="caution">
    <text evidence="2">The sequence shown here is derived from an EMBL/GenBank/DDBJ whole genome shotgun (WGS) entry which is preliminary data.</text>
</comment>
<evidence type="ECO:0000313" key="2">
    <source>
        <dbReference type="EMBL" id="MFC0469521.1"/>
    </source>
</evidence>
<evidence type="ECO:0000313" key="3">
    <source>
        <dbReference type="Proteomes" id="UP001589838"/>
    </source>
</evidence>
<reference evidence="2 3" key="1">
    <citation type="submission" date="2024-09" db="EMBL/GenBank/DDBJ databases">
        <authorList>
            <person name="Sun Q."/>
            <person name="Mori K."/>
        </authorList>
    </citation>
    <scope>NUCLEOTIDE SEQUENCE [LARGE SCALE GENOMIC DNA]</scope>
    <source>
        <strain evidence="2 3">NCAIM B.02610</strain>
    </source>
</reference>
<dbReference type="Proteomes" id="UP001589838">
    <property type="component" value="Unassembled WGS sequence"/>
</dbReference>
<keyword evidence="1" id="KW-0472">Membrane</keyword>
<gene>
    <name evidence="2" type="ORF">ACFFHM_02940</name>
</gene>
<name>A0ABV6K897_9BACI</name>
<keyword evidence="1" id="KW-0812">Transmembrane</keyword>
<feature type="transmembrane region" description="Helical" evidence="1">
    <location>
        <begin position="5"/>
        <end position="24"/>
    </location>
</feature>
<keyword evidence="1" id="KW-1133">Transmembrane helix</keyword>
<keyword evidence="3" id="KW-1185">Reference proteome</keyword>